<evidence type="ECO:0000256" key="3">
    <source>
        <dbReference type="ARBA" id="ARBA00008661"/>
    </source>
</evidence>
<protein>
    <recommendedName>
        <fullName evidence="13">Hexosyltransferase</fullName>
        <ecNumber evidence="13">2.4.1.-</ecNumber>
    </recommendedName>
</protein>
<keyword evidence="5" id="KW-0808">Transferase</keyword>
<comment type="similarity">
    <text evidence="3 13">Belongs to the glycosyltransferase 31 family.</text>
</comment>
<evidence type="ECO:0000256" key="12">
    <source>
        <dbReference type="ARBA" id="ARBA00023180"/>
    </source>
</evidence>
<keyword evidence="10" id="KW-0443">Lipid metabolism</keyword>
<evidence type="ECO:0000256" key="2">
    <source>
        <dbReference type="ARBA" id="ARBA00004922"/>
    </source>
</evidence>
<dbReference type="Gene3D" id="3.90.550.50">
    <property type="match status" value="1"/>
</dbReference>
<dbReference type="AlphaFoldDB" id="A0AAE0R7K1"/>
<dbReference type="PANTHER" id="PTHR11214">
    <property type="entry name" value="BETA-1,3-N-ACETYLGLUCOSAMINYLTRANSFERASE"/>
    <property type="match status" value="1"/>
</dbReference>
<dbReference type="GO" id="GO:0006493">
    <property type="term" value="P:protein O-linked glycosylation"/>
    <property type="evidence" value="ECO:0007669"/>
    <property type="project" value="TreeGrafter"/>
</dbReference>
<accession>A0AAE0R7K1</accession>
<evidence type="ECO:0000256" key="5">
    <source>
        <dbReference type="ARBA" id="ARBA00022679"/>
    </source>
</evidence>
<evidence type="ECO:0000256" key="4">
    <source>
        <dbReference type="ARBA" id="ARBA00022676"/>
    </source>
</evidence>
<comment type="caution">
    <text evidence="15">The sequence shown here is derived from an EMBL/GenBank/DDBJ whole genome shotgun (WGS) entry which is preliminary data.</text>
</comment>
<dbReference type="PANTHER" id="PTHR11214:SF19">
    <property type="entry name" value="BETA-1,3-GALACTOSYLTRANSFERASE 2"/>
    <property type="match status" value="1"/>
</dbReference>
<keyword evidence="6 13" id="KW-0812">Transmembrane</keyword>
<feature type="domain" description="Beta-1,3-galactosyltransferase 2 N-terminal" evidence="14">
    <location>
        <begin position="71"/>
        <end position="115"/>
    </location>
</feature>
<dbReference type="Proteomes" id="UP001274896">
    <property type="component" value="Unassembled WGS sequence"/>
</dbReference>
<dbReference type="InterPro" id="IPR045821">
    <property type="entry name" value="B3GT2_N"/>
</dbReference>
<feature type="transmembrane region" description="Helical" evidence="13">
    <location>
        <begin position="12"/>
        <end position="32"/>
    </location>
</feature>
<evidence type="ECO:0000256" key="8">
    <source>
        <dbReference type="ARBA" id="ARBA00022989"/>
    </source>
</evidence>
<evidence type="ECO:0000256" key="13">
    <source>
        <dbReference type="RuleBase" id="RU363063"/>
    </source>
</evidence>
<comment type="subcellular location">
    <subcellularLocation>
        <location evidence="1 13">Golgi apparatus membrane</location>
        <topology evidence="1 13">Single-pass type II membrane protein</topology>
    </subcellularLocation>
</comment>
<evidence type="ECO:0000259" key="14">
    <source>
        <dbReference type="Pfam" id="PF19341"/>
    </source>
</evidence>
<name>A0AAE0R7K1_9TELE</name>
<keyword evidence="9 13" id="KW-0333">Golgi apparatus</keyword>
<dbReference type="FunFam" id="3.90.550.50:FF:000001">
    <property type="entry name" value="Hexosyltransferase"/>
    <property type="match status" value="1"/>
</dbReference>
<dbReference type="Pfam" id="PF01762">
    <property type="entry name" value="Galactosyl_T"/>
    <property type="match status" value="1"/>
</dbReference>
<evidence type="ECO:0000256" key="10">
    <source>
        <dbReference type="ARBA" id="ARBA00023098"/>
    </source>
</evidence>
<dbReference type="EMBL" id="JAUCMX010000005">
    <property type="protein sequence ID" value="KAK3545676.1"/>
    <property type="molecule type" value="Genomic_DNA"/>
</dbReference>
<dbReference type="GO" id="GO:0006629">
    <property type="term" value="P:lipid metabolic process"/>
    <property type="evidence" value="ECO:0007669"/>
    <property type="project" value="UniProtKB-KW"/>
</dbReference>
<keyword evidence="12" id="KW-0325">Glycoprotein</keyword>
<evidence type="ECO:0000256" key="7">
    <source>
        <dbReference type="ARBA" id="ARBA00022968"/>
    </source>
</evidence>
<keyword evidence="8 13" id="KW-1133">Transmembrane helix</keyword>
<evidence type="ECO:0000256" key="11">
    <source>
        <dbReference type="ARBA" id="ARBA00023136"/>
    </source>
</evidence>
<dbReference type="GO" id="GO:0000139">
    <property type="term" value="C:Golgi membrane"/>
    <property type="evidence" value="ECO:0007669"/>
    <property type="project" value="UniProtKB-SubCell"/>
</dbReference>
<sequence length="396" mass="45852">MQCRRRHCYARIAGLLAFLGCVVLILSVQHIWLTRLKSHVTTEPTFKKEAETLPSPTRFLANGTLISTQPALRSITGSNRSLAKEENAESILKVEPYKYILNEPDKCRNNETFLVLLIPVEPHNSEARNAIRQTWGNESIAEGIVRIFLMGVKNTTRDFGMRELQQRSLRAESLQHRDMIQQDYIDSYYNLTIKTLMGMHWVSRYCPNAKYVIKADSDMFVNTEYLIEKLLKANIPREMYFTGYLMRGYKPNRNKDSKWYMPPELYPSGSYPTFCSGTGYVFSGDMAKRIYTTSLSIHRLHLEDVYVGLCLSKLNIEPMLPPNEFLFNHWKVSYSSCKYSQLITSHEFRPSELLRYWQHLQKNKGRACKMPKGPINKNANVETLHQAKAVLRSKGK</sequence>
<organism evidence="15 16">
    <name type="scientific">Hemibagrus guttatus</name>
    <dbReference type="NCBI Taxonomy" id="175788"/>
    <lineage>
        <taxon>Eukaryota</taxon>
        <taxon>Metazoa</taxon>
        <taxon>Chordata</taxon>
        <taxon>Craniata</taxon>
        <taxon>Vertebrata</taxon>
        <taxon>Euteleostomi</taxon>
        <taxon>Actinopterygii</taxon>
        <taxon>Neopterygii</taxon>
        <taxon>Teleostei</taxon>
        <taxon>Ostariophysi</taxon>
        <taxon>Siluriformes</taxon>
        <taxon>Bagridae</taxon>
        <taxon>Hemibagrus</taxon>
    </lineage>
</organism>
<proteinExistence type="inferred from homology"/>
<dbReference type="Pfam" id="PF19341">
    <property type="entry name" value="B3GALT2_N"/>
    <property type="match status" value="1"/>
</dbReference>
<keyword evidence="7 13" id="KW-0735">Signal-anchor</keyword>
<keyword evidence="16" id="KW-1185">Reference proteome</keyword>
<comment type="pathway">
    <text evidence="2">Protein modification; protein glycosylation.</text>
</comment>
<evidence type="ECO:0000313" key="15">
    <source>
        <dbReference type="EMBL" id="KAK3545676.1"/>
    </source>
</evidence>
<dbReference type="GO" id="GO:0008499">
    <property type="term" value="F:N-acetyl-beta-D-glucosaminide beta-(1,3)-galactosyltransferase activity"/>
    <property type="evidence" value="ECO:0007669"/>
    <property type="project" value="TreeGrafter"/>
</dbReference>
<gene>
    <name evidence="15" type="ORF">QTP70_010480</name>
</gene>
<keyword evidence="11 13" id="KW-0472">Membrane</keyword>
<evidence type="ECO:0000256" key="1">
    <source>
        <dbReference type="ARBA" id="ARBA00004323"/>
    </source>
</evidence>
<dbReference type="EC" id="2.4.1.-" evidence="13"/>
<reference evidence="15" key="1">
    <citation type="submission" date="2023-06" db="EMBL/GenBank/DDBJ databases">
        <title>Male Hemibagrus guttatus genome.</title>
        <authorList>
            <person name="Bian C."/>
        </authorList>
    </citation>
    <scope>NUCLEOTIDE SEQUENCE</scope>
    <source>
        <strain evidence="15">Male_cb2023</strain>
        <tissue evidence="15">Muscle</tissue>
    </source>
</reference>
<evidence type="ECO:0000313" key="16">
    <source>
        <dbReference type="Proteomes" id="UP001274896"/>
    </source>
</evidence>
<dbReference type="InterPro" id="IPR002659">
    <property type="entry name" value="Glyco_trans_31"/>
</dbReference>
<keyword evidence="4 13" id="KW-0328">Glycosyltransferase</keyword>
<evidence type="ECO:0000256" key="9">
    <source>
        <dbReference type="ARBA" id="ARBA00023034"/>
    </source>
</evidence>
<evidence type="ECO:0000256" key="6">
    <source>
        <dbReference type="ARBA" id="ARBA00022692"/>
    </source>
</evidence>